<gene>
    <name evidence="4" type="ORF">GCM10010840_18560</name>
</gene>
<sequence>MKIRKSQTRQKAEKPQGSDLNAALKIRLEGNLPAAPAPAPKATPEGPLPQRDGPRAPERAAAPRRAQEQKASAEFNRRQEKRPSPGSRGRPAPEEHTPTNGRFFYALKVPASVTGPLAEAQRKLKGNWRTTGRDQMHVTLCYLPSVPLARVAELKALGARLTQNLGPMDVKLRGTGYFPNEGSPRVWFVKVEAEGLDELAAALRAGVHELGLETEDMGFKAHITLARKKGPAPRLQPLLFELGWTAGGATLQRSHLQKTGPVYEQVSTFRFQEQTQPAAPPDPSPAEQTSTPPTPDTATNTDHSPSSAAPPEAQEPA</sequence>
<comment type="catalytic activity">
    <reaction evidence="2">
        <text>a 3'-end 2',3'-cyclophospho-ribonucleotide-RNA + H2O = a 3'-end 2'-phospho-ribonucleotide-RNA + H(+)</text>
        <dbReference type="Rhea" id="RHEA:11828"/>
        <dbReference type="Rhea" id="RHEA-COMP:10464"/>
        <dbReference type="Rhea" id="RHEA-COMP:17353"/>
        <dbReference type="ChEBI" id="CHEBI:15377"/>
        <dbReference type="ChEBI" id="CHEBI:15378"/>
        <dbReference type="ChEBI" id="CHEBI:83064"/>
        <dbReference type="ChEBI" id="CHEBI:173113"/>
        <dbReference type="EC" id="3.1.4.58"/>
    </reaction>
</comment>
<dbReference type="EC" id="3.1.4.58" evidence="2"/>
<dbReference type="InterPro" id="IPR004175">
    <property type="entry name" value="RNA_CPDase"/>
</dbReference>
<comment type="caution">
    <text evidence="4">The sequence shown here is derived from an EMBL/GenBank/DDBJ whole genome shotgun (WGS) entry which is preliminary data.</text>
</comment>
<accession>A0ABQ2G8M3</accession>
<keyword evidence="1 2" id="KW-0378">Hydrolase</keyword>
<dbReference type="Proteomes" id="UP000639973">
    <property type="component" value="Unassembled WGS sequence"/>
</dbReference>
<reference evidence="5" key="1">
    <citation type="journal article" date="2019" name="Int. J. Syst. Evol. Microbiol.">
        <title>The Global Catalogue of Microorganisms (GCM) 10K type strain sequencing project: providing services to taxonomists for standard genome sequencing and annotation.</title>
        <authorList>
            <consortium name="The Broad Institute Genomics Platform"/>
            <consortium name="The Broad Institute Genome Sequencing Center for Infectious Disease"/>
            <person name="Wu L."/>
            <person name="Ma J."/>
        </authorList>
    </citation>
    <scope>NUCLEOTIDE SEQUENCE [LARGE SCALE GENOMIC DNA]</scope>
    <source>
        <strain evidence="5">JCM 15442</strain>
    </source>
</reference>
<evidence type="ECO:0000313" key="4">
    <source>
        <dbReference type="EMBL" id="GGL81033.1"/>
    </source>
</evidence>
<evidence type="ECO:0000256" key="3">
    <source>
        <dbReference type="SAM" id="MobiDB-lite"/>
    </source>
</evidence>
<dbReference type="SUPFAM" id="SSF55144">
    <property type="entry name" value="LigT-like"/>
    <property type="match status" value="1"/>
</dbReference>
<proteinExistence type="inferred from homology"/>
<feature type="compositionally biased region" description="Low complexity" evidence="3">
    <location>
        <begin position="296"/>
        <end position="317"/>
    </location>
</feature>
<dbReference type="Gene3D" id="3.90.1140.10">
    <property type="entry name" value="Cyclic phosphodiesterase"/>
    <property type="match status" value="1"/>
</dbReference>
<dbReference type="PANTHER" id="PTHR35561:SF1">
    <property type="entry name" value="RNA 2',3'-CYCLIC PHOSPHODIESTERASE"/>
    <property type="match status" value="1"/>
</dbReference>
<name>A0ABQ2G8M3_9DEIO</name>
<evidence type="ECO:0000256" key="2">
    <source>
        <dbReference type="HAMAP-Rule" id="MF_01940"/>
    </source>
</evidence>
<organism evidence="4 5">
    <name type="scientific">Deinococcus aerolatus</name>
    <dbReference type="NCBI Taxonomy" id="522487"/>
    <lineage>
        <taxon>Bacteria</taxon>
        <taxon>Thermotogati</taxon>
        <taxon>Deinococcota</taxon>
        <taxon>Deinococci</taxon>
        <taxon>Deinococcales</taxon>
        <taxon>Deinococcaceae</taxon>
        <taxon>Deinococcus</taxon>
    </lineage>
</organism>
<comment type="function">
    <text evidence="2">Hydrolyzes RNA 2',3'-cyclic phosphodiester to an RNA 2'-phosphomonoester.</text>
</comment>
<dbReference type="InterPro" id="IPR009097">
    <property type="entry name" value="Cyclic_Pdiesterase"/>
</dbReference>
<feature type="active site" description="Proton acceptor" evidence="2">
    <location>
        <position position="222"/>
    </location>
</feature>
<protein>
    <recommendedName>
        <fullName evidence="2">RNA 2',3'-cyclic phosphodiesterase</fullName>
        <shortName evidence="2">RNA 2',3'-CPDase</shortName>
        <ecNumber evidence="2">3.1.4.58</ecNumber>
    </recommendedName>
</protein>
<feature type="short sequence motif" description="HXTX 1" evidence="2">
    <location>
        <begin position="137"/>
        <end position="140"/>
    </location>
</feature>
<dbReference type="RefSeq" id="WP_188971173.1">
    <property type="nucleotide sequence ID" value="NZ_BMOL01000007.1"/>
</dbReference>
<dbReference type="HAMAP" id="MF_01940">
    <property type="entry name" value="RNA_CPDase"/>
    <property type="match status" value="1"/>
</dbReference>
<feature type="short sequence motif" description="HXTX 2" evidence="2">
    <location>
        <begin position="222"/>
        <end position="225"/>
    </location>
</feature>
<feature type="active site" description="Proton donor" evidence="2">
    <location>
        <position position="137"/>
    </location>
</feature>
<feature type="region of interest" description="Disordered" evidence="3">
    <location>
        <begin position="272"/>
        <end position="317"/>
    </location>
</feature>
<dbReference type="PANTHER" id="PTHR35561">
    <property type="entry name" value="RNA 2',3'-CYCLIC PHOSPHODIESTERASE"/>
    <property type="match status" value="1"/>
</dbReference>
<dbReference type="EMBL" id="BMOL01000007">
    <property type="protein sequence ID" value="GGL81033.1"/>
    <property type="molecule type" value="Genomic_DNA"/>
</dbReference>
<comment type="similarity">
    <text evidence="2">Belongs to the 2H phosphoesterase superfamily. ThpR family.</text>
</comment>
<keyword evidence="5" id="KW-1185">Reference proteome</keyword>
<evidence type="ECO:0000313" key="5">
    <source>
        <dbReference type="Proteomes" id="UP000639973"/>
    </source>
</evidence>
<evidence type="ECO:0000256" key="1">
    <source>
        <dbReference type="ARBA" id="ARBA00022801"/>
    </source>
</evidence>
<dbReference type="Pfam" id="PF13563">
    <property type="entry name" value="2_5_RNA_ligase2"/>
    <property type="match status" value="1"/>
</dbReference>
<dbReference type="NCBIfam" id="TIGR02258">
    <property type="entry name" value="2_5_ligase"/>
    <property type="match status" value="1"/>
</dbReference>
<feature type="region of interest" description="Disordered" evidence="3">
    <location>
        <begin position="1"/>
        <end position="100"/>
    </location>
</feature>